<dbReference type="GO" id="GO:0031122">
    <property type="term" value="P:cytoplasmic microtubule organization"/>
    <property type="evidence" value="ECO:0007669"/>
    <property type="project" value="InterPro"/>
</dbReference>
<feature type="coiled-coil region" evidence="4">
    <location>
        <begin position="188"/>
        <end position="419"/>
    </location>
</feature>
<evidence type="ECO:0000259" key="6">
    <source>
        <dbReference type="Pfam" id="PF05622"/>
    </source>
</evidence>
<dbReference type="GO" id="GO:0030705">
    <property type="term" value="P:cytoskeleton-dependent intracellular transport"/>
    <property type="evidence" value="ECO:0007669"/>
    <property type="project" value="InterPro"/>
</dbReference>
<evidence type="ECO:0000256" key="5">
    <source>
        <dbReference type="SAM" id="MobiDB-lite"/>
    </source>
</evidence>
<evidence type="ECO:0000313" key="8">
    <source>
        <dbReference type="EMBL" id="KNC96680.1"/>
    </source>
</evidence>
<organism evidence="8 9">
    <name type="scientific">Spizellomyces punctatus (strain DAOM BR117)</name>
    <dbReference type="NCBI Taxonomy" id="645134"/>
    <lineage>
        <taxon>Eukaryota</taxon>
        <taxon>Fungi</taxon>
        <taxon>Fungi incertae sedis</taxon>
        <taxon>Chytridiomycota</taxon>
        <taxon>Chytridiomycota incertae sedis</taxon>
        <taxon>Chytridiomycetes</taxon>
        <taxon>Spizellomycetales</taxon>
        <taxon>Spizellomycetaceae</taxon>
        <taxon>Spizellomyces</taxon>
    </lineage>
</organism>
<dbReference type="GO" id="GO:0008017">
    <property type="term" value="F:microtubule binding"/>
    <property type="evidence" value="ECO:0007669"/>
    <property type="project" value="InterPro"/>
</dbReference>
<reference evidence="8 9" key="1">
    <citation type="submission" date="2009-08" db="EMBL/GenBank/DDBJ databases">
        <title>The Genome Sequence of Spizellomyces punctatus strain DAOM BR117.</title>
        <authorList>
            <consortium name="The Broad Institute Genome Sequencing Platform"/>
            <person name="Russ C."/>
            <person name="Cuomo C."/>
            <person name="Shea T."/>
            <person name="Young S.K."/>
            <person name="Zeng Q."/>
            <person name="Koehrsen M."/>
            <person name="Haas B."/>
            <person name="Borodovsky M."/>
            <person name="Guigo R."/>
            <person name="Alvarado L."/>
            <person name="Berlin A."/>
            <person name="Bochicchio J."/>
            <person name="Borenstein D."/>
            <person name="Chapman S."/>
            <person name="Chen Z."/>
            <person name="Engels R."/>
            <person name="Freedman E."/>
            <person name="Gellesch M."/>
            <person name="Goldberg J."/>
            <person name="Griggs A."/>
            <person name="Gujja S."/>
            <person name="Heiman D."/>
            <person name="Hepburn T."/>
            <person name="Howarth C."/>
            <person name="Jen D."/>
            <person name="Larson L."/>
            <person name="Lewis B."/>
            <person name="Mehta T."/>
            <person name="Park D."/>
            <person name="Pearson M."/>
            <person name="Roberts A."/>
            <person name="Saif S."/>
            <person name="Shenoy N."/>
            <person name="Sisk P."/>
            <person name="Stolte C."/>
            <person name="Sykes S."/>
            <person name="Thomson T."/>
            <person name="Walk T."/>
            <person name="White J."/>
            <person name="Yandava C."/>
            <person name="Burger G."/>
            <person name="Gray M.W."/>
            <person name="Holland P.W.H."/>
            <person name="King N."/>
            <person name="Lang F.B.F."/>
            <person name="Roger A.J."/>
            <person name="Ruiz-Trillo I."/>
            <person name="Lander E."/>
            <person name="Nusbaum C."/>
        </authorList>
    </citation>
    <scope>NUCLEOTIDE SEQUENCE [LARGE SCALE GENOMIC DNA]</scope>
    <source>
        <strain evidence="8 9">DAOM BR117</strain>
    </source>
</reference>
<feature type="coiled-coil region" evidence="4">
    <location>
        <begin position="577"/>
        <end position="604"/>
    </location>
</feature>
<dbReference type="RefSeq" id="XP_016604720.1">
    <property type="nucleotide sequence ID" value="XM_016756041.1"/>
</dbReference>
<dbReference type="InParanoid" id="A0A0L0H599"/>
<dbReference type="OMA" id="DAKYRKC"/>
<dbReference type="GO" id="GO:0051959">
    <property type="term" value="F:dynein light intermediate chain binding"/>
    <property type="evidence" value="ECO:0007669"/>
    <property type="project" value="TreeGrafter"/>
</dbReference>
<dbReference type="PANTHER" id="PTHR18947">
    <property type="entry name" value="HOOK PROTEINS"/>
    <property type="match status" value="1"/>
</dbReference>
<dbReference type="InterPro" id="IPR036872">
    <property type="entry name" value="CH_dom_sf"/>
</dbReference>
<dbReference type="InterPro" id="IPR008636">
    <property type="entry name" value="Hook_C"/>
</dbReference>
<dbReference type="EMBL" id="KQ257467">
    <property type="protein sequence ID" value="KNC96680.1"/>
    <property type="molecule type" value="Genomic_DNA"/>
</dbReference>
<feature type="domain" description="HOOK N-terminal" evidence="7">
    <location>
        <begin position="14"/>
        <end position="151"/>
    </location>
</feature>
<dbReference type="eggNOG" id="ENOG502QQM8">
    <property type="taxonomic scope" value="Eukaryota"/>
</dbReference>
<protein>
    <recommendedName>
        <fullName evidence="10">HOOK N-terminal domain-containing protein</fullName>
    </recommendedName>
</protein>
<dbReference type="STRING" id="645134.A0A0L0H599"/>
<dbReference type="GO" id="GO:0005737">
    <property type="term" value="C:cytoplasm"/>
    <property type="evidence" value="ECO:0007669"/>
    <property type="project" value="UniProtKB-SubCell"/>
</dbReference>
<gene>
    <name evidence="8" type="ORF">SPPG_07893</name>
</gene>
<feature type="domain" description="Hook C-terminal" evidence="6">
    <location>
        <begin position="191"/>
        <end position="602"/>
    </location>
</feature>
<evidence type="ECO:0000256" key="1">
    <source>
        <dbReference type="ARBA" id="ARBA00004496"/>
    </source>
</evidence>
<dbReference type="Pfam" id="PF19047">
    <property type="entry name" value="HOOK_N"/>
    <property type="match status" value="1"/>
</dbReference>
<dbReference type="VEuPathDB" id="FungiDB:SPPG_07893"/>
<dbReference type="OrthoDB" id="49395at2759"/>
<dbReference type="Gene3D" id="1.10.418.10">
    <property type="entry name" value="Calponin-like domain"/>
    <property type="match status" value="1"/>
</dbReference>
<feature type="coiled-coil region" evidence="4">
    <location>
        <begin position="667"/>
        <end position="694"/>
    </location>
</feature>
<feature type="region of interest" description="Disordered" evidence="5">
    <location>
        <begin position="514"/>
        <end position="543"/>
    </location>
</feature>
<dbReference type="AlphaFoldDB" id="A0A0L0H599"/>
<dbReference type="CDD" id="cd22211">
    <property type="entry name" value="HkD_SF"/>
    <property type="match status" value="1"/>
</dbReference>
<evidence type="ECO:0000313" key="9">
    <source>
        <dbReference type="Proteomes" id="UP000053201"/>
    </source>
</evidence>
<dbReference type="SUPFAM" id="SSF116907">
    <property type="entry name" value="Hook domain"/>
    <property type="match status" value="1"/>
</dbReference>
<dbReference type="Pfam" id="PF05622">
    <property type="entry name" value="HOOK"/>
    <property type="match status" value="1"/>
</dbReference>
<sequence>MAAAVIVDTDCLADAVVEWVNTFDSISRPCRSIKDLADAVVLTDILSQIDPQWFKAARAAEYGDNWVLRFNGLKKLHKLLMGYYEEVLGQNSAGLETPNLTAIARDADILELLKLAQLVIALAVQCENNQRYVMKIQSLSQDSQHALMLSIETVMGRLANSTGTTQISPSTIDADMEGSITAALMAEKLELEKSNNLLSEEMEDLRTEYERVLEGRKELQHKINDMEKSLSQLTEAGQVDFILRTEIDNLKADLVKSENRRVELENLLEKQTAVITDMTRKVEETSRKAEEVDRLKDALDEFRHVADKLQKSEAIIDKYKKRFEEVTDLRRQLKLAEEQNQQHALRNAQLEEEFRKVAGIKPLVDTLKNQLSASETKNSSLQVEASTLAFQLTEARSKLERYDLEKRSDQELIQILEDRLKDMEHHSSGNPPLDREISEAGGGAESAVAIKMGQLEREVERLRADNASAHAIGAKVILLENLLEDANRLKAKFEEDYRVAHEKNIAFEKEVQELRSSSDRPVDSATALSSERQRASVDSAAAEPLRKQVKQLSEQLRQSMGQINKMAYERDKINHDLMDAKSTISQQERMINELRSDLAAMESRGQSSDESVQKIAAITKQAVEAQHKNEYLHSALKSAKEHIRMLDNQVKEYAAIVPKDDNFAEAIASLQSALSECQAENARQKQELADTRAAAKREQMLMASAWYKTATELQLKASARLKSATPDSPKSWLARERQKVIRETIRR</sequence>
<evidence type="ECO:0000256" key="2">
    <source>
        <dbReference type="ARBA" id="ARBA00022490"/>
    </source>
</evidence>
<keyword evidence="9" id="KW-1185">Reference proteome</keyword>
<accession>A0A0L0H599</accession>
<dbReference type="Proteomes" id="UP000053201">
    <property type="component" value="Unassembled WGS sequence"/>
</dbReference>
<proteinExistence type="predicted"/>
<evidence type="ECO:0000256" key="4">
    <source>
        <dbReference type="SAM" id="Coils"/>
    </source>
</evidence>
<evidence type="ECO:0008006" key="10">
    <source>
        <dbReference type="Google" id="ProtNLM"/>
    </source>
</evidence>
<dbReference type="InterPro" id="IPR043936">
    <property type="entry name" value="HOOK_N"/>
</dbReference>
<feature type="coiled-coil region" evidence="4">
    <location>
        <begin position="452"/>
        <end position="503"/>
    </location>
</feature>
<keyword evidence="3 4" id="KW-0175">Coiled coil</keyword>
<evidence type="ECO:0000259" key="7">
    <source>
        <dbReference type="Pfam" id="PF19047"/>
    </source>
</evidence>
<name>A0A0L0H599_SPIPD</name>
<keyword evidence="2" id="KW-0963">Cytoplasm</keyword>
<dbReference type="GO" id="GO:0005815">
    <property type="term" value="C:microtubule organizing center"/>
    <property type="evidence" value="ECO:0007669"/>
    <property type="project" value="TreeGrafter"/>
</dbReference>
<dbReference type="GeneID" id="27691077"/>
<evidence type="ECO:0000256" key="3">
    <source>
        <dbReference type="ARBA" id="ARBA00023054"/>
    </source>
</evidence>
<dbReference type="PANTHER" id="PTHR18947:SF28">
    <property type="entry name" value="GIRDIN, ISOFORM A"/>
    <property type="match status" value="1"/>
</dbReference>
<comment type="subcellular location">
    <subcellularLocation>
        <location evidence="1">Cytoplasm</location>
    </subcellularLocation>
</comment>